<organism evidence="2 3">
    <name type="scientific">Haloarcula limicola</name>
    <dbReference type="NCBI Taxonomy" id="1429915"/>
    <lineage>
        <taxon>Archaea</taxon>
        <taxon>Methanobacteriati</taxon>
        <taxon>Methanobacteriota</taxon>
        <taxon>Stenosarchaea group</taxon>
        <taxon>Halobacteria</taxon>
        <taxon>Halobacteriales</taxon>
        <taxon>Haloarculaceae</taxon>
        <taxon>Haloarcula</taxon>
    </lineage>
</organism>
<keyword evidence="3" id="KW-1185">Reference proteome</keyword>
<accession>A0A8J7Y4H7</accession>
<dbReference type="EMBL" id="JAHQXF010000001">
    <property type="protein sequence ID" value="MBV0924062.1"/>
    <property type="molecule type" value="Genomic_DNA"/>
</dbReference>
<dbReference type="RefSeq" id="WP_162317143.1">
    <property type="nucleotide sequence ID" value="NZ_JAHQXF010000001.1"/>
</dbReference>
<dbReference type="AlphaFoldDB" id="A0A8J7Y4H7"/>
<proteinExistence type="predicted"/>
<dbReference type="PANTHER" id="PTHR43739:SF5">
    <property type="entry name" value="EXO-ALPHA-SIALIDASE"/>
    <property type="match status" value="1"/>
</dbReference>
<evidence type="ECO:0000313" key="3">
    <source>
        <dbReference type="Proteomes" id="UP000766550"/>
    </source>
</evidence>
<dbReference type="InterPro" id="IPR052025">
    <property type="entry name" value="Xyloglucanase_GH74"/>
</dbReference>
<dbReference type="GO" id="GO:0010411">
    <property type="term" value="P:xyloglucan metabolic process"/>
    <property type="evidence" value="ECO:0007669"/>
    <property type="project" value="TreeGrafter"/>
</dbReference>
<dbReference type="OrthoDB" id="197823at2157"/>
<comment type="caution">
    <text evidence="2">The sequence shown here is derived from an EMBL/GenBank/DDBJ whole genome shotgun (WGS) entry which is preliminary data.</text>
</comment>
<evidence type="ECO:0000313" key="2">
    <source>
        <dbReference type="EMBL" id="MBV0924062.1"/>
    </source>
</evidence>
<evidence type="ECO:0000256" key="1">
    <source>
        <dbReference type="SAM" id="MobiDB-lite"/>
    </source>
</evidence>
<evidence type="ECO:0008006" key="4">
    <source>
        <dbReference type="Google" id="ProtNLM"/>
    </source>
</evidence>
<reference evidence="2 3" key="1">
    <citation type="submission" date="2021-06" db="EMBL/GenBank/DDBJ databases">
        <title>New haloarchaea isolates fom saline soil.</title>
        <authorList>
            <person name="Duran-Viseras A."/>
            <person name="Sanchez-Porro C.S."/>
            <person name="Ventosa A."/>
        </authorList>
    </citation>
    <scope>NUCLEOTIDE SEQUENCE [LARGE SCALE GENOMIC DNA]</scope>
    <source>
        <strain evidence="2 3">JCM 183640</strain>
    </source>
</reference>
<dbReference type="Proteomes" id="UP000766550">
    <property type="component" value="Unassembled WGS sequence"/>
</dbReference>
<name>A0A8J7Y4H7_9EURY</name>
<dbReference type="InterPro" id="IPR015943">
    <property type="entry name" value="WD40/YVTN_repeat-like_dom_sf"/>
</dbReference>
<dbReference type="CDD" id="cd15482">
    <property type="entry name" value="Sialidase_non-viral"/>
    <property type="match status" value="1"/>
</dbReference>
<dbReference type="Gene3D" id="2.130.10.10">
    <property type="entry name" value="YVTN repeat-like/Quinoprotein amine dehydrogenase"/>
    <property type="match status" value="1"/>
</dbReference>
<protein>
    <recommendedName>
        <fullName evidence="4">Glycosyl hydrolase</fullName>
    </recommendedName>
</protein>
<gene>
    <name evidence="2" type="ORF">KTS45_07575</name>
</gene>
<sequence length="328" mass="35411">MDTCYAALDDRVLVGDGSSWTERLRGRDIECVAAAHEAPDRAFVGTVGSGLQRTTDGGETWRSVEPPSTERALGGGDRVTSVTVSPHDPDVVWAGTEPSAVYRSMDGGETWTEREGLTDLDSESNWAFPPRPHTHHVRWIALAPDDPEQLYVAIEAGAFVRSPDGGETWIDRPDGGRRDNHTLAVHPDAPSRVYTAAGDGYAQSEDRGATWTYPQGGLDHRYVWGLAVHPDDPDCVVVSAAHGPQSAHSTSGQSYVYRRTGDEWDVAMDGLPDPNGLARPVLSADSDGDGFLALTNRGLFRSGDGATWESIGSWDDDYEQVPRGLAVV</sequence>
<dbReference type="SUPFAM" id="SSF110296">
    <property type="entry name" value="Oligoxyloglucan reducing end-specific cellobiohydrolase"/>
    <property type="match status" value="1"/>
</dbReference>
<feature type="region of interest" description="Disordered" evidence="1">
    <location>
        <begin position="47"/>
        <end position="78"/>
    </location>
</feature>
<dbReference type="PANTHER" id="PTHR43739">
    <property type="entry name" value="XYLOGLUCANASE (EUROFUNG)"/>
    <property type="match status" value="1"/>
</dbReference>